<name>A0AAD8ACW1_DIPPU</name>
<feature type="transmembrane region" description="Helical" evidence="11">
    <location>
        <begin position="735"/>
        <end position="755"/>
    </location>
</feature>
<reference evidence="12" key="1">
    <citation type="journal article" date="2023" name="IScience">
        <title>Live-bearing cockroach genome reveals convergent evolutionary mechanisms linked to viviparity in insects and beyond.</title>
        <authorList>
            <person name="Fouks B."/>
            <person name="Harrison M.C."/>
            <person name="Mikhailova A.A."/>
            <person name="Marchal E."/>
            <person name="English S."/>
            <person name="Carruthers M."/>
            <person name="Jennings E.C."/>
            <person name="Chiamaka E.L."/>
            <person name="Frigard R.A."/>
            <person name="Pippel M."/>
            <person name="Attardo G.M."/>
            <person name="Benoit J.B."/>
            <person name="Bornberg-Bauer E."/>
            <person name="Tobe S.S."/>
        </authorList>
    </citation>
    <scope>NUCLEOTIDE SEQUENCE</scope>
    <source>
        <strain evidence="12">Stay&amp;Tobe</strain>
    </source>
</reference>
<feature type="transmembrane region" description="Helical" evidence="11">
    <location>
        <begin position="423"/>
        <end position="442"/>
    </location>
</feature>
<organism evidence="12 13">
    <name type="scientific">Diploptera punctata</name>
    <name type="common">Pacific beetle cockroach</name>
    <dbReference type="NCBI Taxonomy" id="6984"/>
    <lineage>
        <taxon>Eukaryota</taxon>
        <taxon>Metazoa</taxon>
        <taxon>Ecdysozoa</taxon>
        <taxon>Arthropoda</taxon>
        <taxon>Hexapoda</taxon>
        <taxon>Insecta</taxon>
        <taxon>Pterygota</taxon>
        <taxon>Neoptera</taxon>
        <taxon>Polyneoptera</taxon>
        <taxon>Dictyoptera</taxon>
        <taxon>Blattodea</taxon>
        <taxon>Blaberoidea</taxon>
        <taxon>Blaberidae</taxon>
        <taxon>Diplopterinae</taxon>
        <taxon>Diploptera</taxon>
    </lineage>
</organism>
<dbReference type="InterPro" id="IPR004878">
    <property type="entry name" value="Otopetrin"/>
</dbReference>
<evidence type="ECO:0008006" key="14">
    <source>
        <dbReference type="Google" id="ProtNLM"/>
    </source>
</evidence>
<keyword evidence="4" id="KW-1003">Cell membrane</keyword>
<sequence length="913" mass="104088">QKSPQREDEHEMEAMNLTEAVNETLLQRSIRSISAPYDCSRNNIVGVLVQNASAFLFPCTIEYSLICAVTLYEMWKHLKAKPTPVTTYHVCRSWSTNSLGIERLGQHFSVDCHSAHKGLFAGILVLVLTIISLVLFLVLNQDPLYKHLAVFEVSLCEMTLYSVCTLCVLSCMLRIRVLRQVTQKSSSLDSSLLVMAQAGMYVYCTFSVIGFYYAEDTIVPGGMTIEIIGLIQTTMQTMLVIDGTSRRCKNNSHRKRKPGRQIITFLIIANMAMWMINTLEKGHAMFRPSHLKFFGLWTWTVITHVSMPLAIFYRFHSTICLFEIWKSAYKKQNSKIIRAVVLRLEVLRRFARDCIRHPEGEISGNFKPQDHGLKTGNKHTVRDTLTVSLSAFYGKLLIVLGLALPVTAAVIPDATVTYDGFYLYLYLGSLLFLLYMYAGVMTEEVVQSVSRKTSAFEMSSKRLRTPGTAPQQQVKYGSFYLRMGVAGFGVGSMIHACLHFGMYFELKSDSACNEILVAITPLAHAAFIIMQMIFIFSDNNKLVEEYSYTVVTRFGLMHMIATNLCEWLYVVVEETKYDILKFRNSTDMTEENDTLGNWTHTPDIHPDCWNTYIMEPLARNASEFLFPCTVEYSLLCAVILGVMWMNACSDPSKPKHKDSTASVNYEGRQSGVNIIYSRSVSQYSVDCASAHKGLFAGIIVLVLSIVCLIMFFELIKFPEYVSIAVFQVNVWETVLFFTTTVATFICGYIIKDIGIIRSRRKLELEHIVLLVTQTGVVLYFMFQIIGEFFSLESRESWAIMRIVTPMAAMIQSICQTMLVLDAWRRRCDTKKHMTDKPGKQLVTFLLISNLAMWVISRLKNGRAEFYPLQLKFYGVWAWTIITHVSLPLVVCYRFQSTVCLYEIWKHVYKTRSS</sequence>
<feature type="transmembrane region" description="Helical" evidence="11">
    <location>
        <begin position="392"/>
        <end position="411"/>
    </location>
</feature>
<comment type="subcellular location">
    <subcellularLocation>
        <location evidence="1">Cell membrane</location>
        <topology evidence="1">Multi-pass membrane protein</topology>
    </subcellularLocation>
</comment>
<keyword evidence="9 11" id="KW-0472">Membrane</keyword>
<feature type="transmembrane region" description="Helical" evidence="11">
    <location>
        <begin position="870"/>
        <end position="892"/>
    </location>
</feature>
<evidence type="ECO:0000256" key="3">
    <source>
        <dbReference type="ARBA" id="ARBA00022448"/>
    </source>
</evidence>
<evidence type="ECO:0000256" key="9">
    <source>
        <dbReference type="ARBA" id="ARBA00023136"/>
    </source>
</evidence>
<feature type="transmembrane region" description="Helical" evidence="11">
    <location>
        <begin position="218"/>
        <end position="241"/>
    </location>
</feature>
<evidence type="ECO:0000313" key="12">
    <source>
        <dbReference type="EMBL" id="KAJ9596311.1"/>
    </source>
</evidence>
<keyword evidence="13" id="KW-1185">Reference proteome</keyword>
<reference evidence="12" key="2">
    <citation type="submission" date="2023-05" db="EMBL/GenBank/DDBJ databases">
        <authorList>
            <person name="Fouks B."/>
        </authorList>
    </citation>
    <scope>NUCLEOTIDE SEQUENCE</scope>
    <source>
        <strain evidence="12">Stay&amp;Tobe</strain>
        <tissue evidence="12">Testes</tissue>
    </source>
</reference>
<dbReference type="Proteomes" id="UP001233999">
    <property type="component" value="Unassembled WGS sequence"/>
</dbReference>
<comment type="similarity">
    <text evidence="2">Belongs to the otopetrin family.</text>
</comment>
<keyword evidence="10" id="KW-0407">Ion channel</keyword>
<feature type="transmembrane region" description="Helical" evidence="11">
    <location>
        <begin position="119"/>
        <end position="139"/>
    </location>
</feature>
<evidence type="ECO:0000256" key="1">
    <source>
        <dbReference type="ARBA" id="ARBA00004651"/>
    </source>
</evidence>
<dbReference type="GO" id="GO:0005886">
    <property type="term" value="C:plasma membrane"/>
    <property type="evidence" value="ECO:0007669"/>
    <property type="project" value="UniProtKB-SubCell"/>
</dbReference>
<evidence type="ECO:0000256" key="11">
    <source>
        <dbReference type="SAM" id="Phobius"/>
    </source>
</evidence>
<evidence type="ECO:0000256" key="8">
    <source>
        <dbReference type="ARBA" id="ARBA00023065"/>
    </source>
</evidence>
<feature type="transmembrane region" description="Helical" evidence="11">
    <location>
        <begin position="190"/>
        <end position="212"/>
    </location>
</feature>
<dbReference type="GO" id="GO:0015252">
    <property type="term" value="F:proton channel activity"/>
    <property type="evidence" value="ECO:0007669"/>
    <property type="project" value="InterPro"/>
</dbReference>
<feature type="transmembrane region" description="Helical" evidence="11">
    <location>
        <begin position="841"/>
        <end position="858"/>
    </location>
</feature>
<dbReference type="PANTHER" id="PTHR21522">
    <property type="entry name" value="PROTON CHANNEL OTOP"/>
    <property type="match status" value="1"/>
</dbReference>
<comment type="caution">
    <text evidence="12">The sequence shown here is derived from an EMBL/GenBank/DDBJ whole genome shotgun (WGS) entry which is preliminary data.</text>
</comment>
<keyword evidence="8" id="KW-0406">Ion transport</keyword>
<feature type="transmembrane region" description="Helical" evidence="11">
    <location>
        <begin position="291"/>
        <end position="313"/>
    </location>
</feature>
<feature type="transmembrane region" description="Helical" evidence="11">
    <location>
        <begin position="262"/>
        <end position="279"/>
    </location>
</feature>
<evidence type="ECO:0000256" key="5">
    <source>
        <dbReference type="ARBA" id="ARBA00022692"/>
    </source>
</evidence>
<gene>
    <name evidence="12" type="ORF">L9F63_012644</name>
</gene>
<accession>A0AAD8ACW1</accession>
<keyword evidence="6" id="KW-0375">Hydrogen ion transport</keyword>
<feature type="transmembrane region" description="Helical" evidence="11">
    <location>
        <begin position="624"/>
        <end position="647"/>
    </location>
</feature>
<dbReference type="EMBL" id="JASPKZ010001995">
    <property type="protein sequence ID" value="KAJ9596311.1"/>
    <property type="molecule type" value="Genomic_DNA"/>
</dbReference>
<keyword evidence="3" id="KW-0813">Transport</keyword>
<keyword evidence="5 11" id="KW-0812">Transmembrane</keyword>
<evidence type="ECO:0000256" key="10">
    <source>
        <dbReference type="ARBA" id="ARBA00023303"/>
    </source>
</evidence>
<feature type="transmembrane region" description="Helical" evidence="11">
    <location>
        <begin position="479"/>
        <end position="503"/>
    </location>
</feature>
<feature type="transmembrane region" description="Helical" evidence="11">
    <location>
        <begin position="548"/>
        <end position="570"/>
    </location>
</feature>
<feature type="transmembrane region" description="Helical" evidence="11">
    <location>
        <begin position="515"/>
        <end position="536"/>
    </location>
</feature>
<feature type="non-terminal residue" evidence="12">
    <location>
        <position position="913"/>
    </location>
</feature>
<feature type="transmembrane region" description="Helical" evidence="11">
    <location>
        <begin position="694"/>
        <end position="715"/>
    </location>
</feature>
<evidence type="ECO:0000256" key="7">
    <source>
        <dbReference type="ARBA" id="ARBA00022989"/>
    </source>
</evidence>
<feature type="transmembrane region" description="Helical" evidence="11">
    <location>
        <begin position="798"/>
        <end position="820"/>
    </location>
</feature>
<feature type="transmembrane region" description="Helical" evidence="11">
    <location>
        <begin position="767"/>
        <end position="786"/>
    </location>
</feature>
<evidence type="ECO:0000256" key="2">
    <source>
        <dbReference type="ARBA" id="ARBA00006513"/>
    </source>
</evidence>
<proteinExistence type="inferred from homology"/>
<dbReference type="PANTHER" id="PTHR21522:SF61">
    <property type="entry name" value="PROTON CHANNEL OTOPLC"/>
    <property type="match status" value="1"/>
</dbReference>
<evidence type="ECO:0000313" key="13">
    <source>
        <dbReference type="Proteomes" id="UP001233999"/>
    </source>
</evidence>
<protein>
    <recommendedName>
        <fullName evidence="14">Otopetrin 2</fullName>
    </recommendedName>
</protein>
<feature type="transmembrane region" description="Helical" evidence="11">
    <location>
        <begin position="159"/>
        <end position="178"/>
    </location>
</feature>
<dbReference type="Pfam" id="PF03189">
    <property type="entry name" value="Otopetrin"/>
    <property type="match status" value="3"/>
</dbReference>
<evidence type="ECO:0000256" key="4">
    <source>
        <dbReference type="ARBA" id="ARBA00022475"/>
    </source>
</evidence>
<keyword evidence="7 11" id="KW-1133">Transmembrane helix</keyword>
<evidence type="ECO:0000256" key="6">
    <source>
        <dbReference type="ARBA" id="ARBA00022781"/>
    </source>
</evidence>
<dbReference type="AlphaFoldDB" id="A0AAD8ACW1"/>